<dbReference type="GO" id="GO:0005737">
    <property type="term" value="C:cytoplasm"/>
    <property type="evidence" value="ECO:0007669"/>
    <property type="project" value="UniProtKB-SubCell"/>
</dbReference>
<dbReference type="PANTHER" id="PTHR33643">
    <property type="entry name" value="UREASE ACCESSORY PROTEIN D"/>
    <property type="match status" value="1"/>
</dbReference>
<dbReference type="Proteomes" id="UP000632766">
    <property type="component" value="Unassembled WGS sequence"/>
</dbReference>
<name>A0A8J7L6A8_9NOST</name>
<gene>
    <name evidence="3" type="primary">ureD</name>
    <name evidence="4" type="ORF">I8748_01700</name>
</gene>
<evidence type="ECO:0000256" key="2">
    <source>
        <dbReference type="ARBA" id="ARBA00023186"/>
    </source>
</evidence>
<sequence>MLTSPIETIQRTNNLELKLKCDRLGQTIISHQYTAYPLRVSPVFRFDDADSDRAYLYIMTTSPGLLAGDQLNISLQLAANTSLYLTDQAATKVHSMPIADSKATTNYEIEIGEKATLEFVPEPLILFADATLEQTTNIKIHPTAKLFFSEIILPGRLARGEIYQFNHYFNRLQVTSTTGELWLIDAMHLEGKLNPFTNSQLFVSSSVIGNLLILLPDTNLKLLSESVENLEAGNCDGVTVASSILPKNRGLVIRVIASGTHEIKTYFKYALNCVRRSCHQPLLPNEL</sequence>
<dbReference type="EMBL" id="JAECZC010000002">
    <property type="protein sequence ID" value="MBH8560905.1"/>
    <property type="molecule type" value="Genomic_DNA"/>
</dbReference>
<proteinExistence type="inferred from homology"/>
<keyword evidence="5" id="KW-1185">Reference proteome</keyword>
<comment type="subunit">
    <text evidence="3">UreD, UreF and UreG form a complex that acts as a GTP-hydrolysis-dependent molecular chaperone, activating the urease apoprotein by helping to assemble the nickel containing metallocenter of UreC. The UreE protein probably delivers the nickel.</text>
</comment>
<evidence type="ECO:0000256" key="1">
    <source>
        <dbReference type="ARBA" id="ARBA00007177"/>
    </source>
</evidence>
<organism evidence="4 5">
    <name type="scientific">Amazonocrinis nigriterrae CENA67</name>
    <dbReference type="NCBI Taxonomy" id="2794033"/>
    <lineage>
        <taxon>Bacteria</taxon>
        <taxon>Bacillati</taxon>
        <taxon>Cyanobacteriota</taxon>
        <taxon>Cyanophyceae</taxon>
        <taxon>Nostocales</taxon>
        <taxon>Nostocaceae</taxon>
        <taxon>Amazonocrinis</taxon>
        <taxon>Amazonocrinis nigriterrae</taxon>
    </lineage>
</organism>
<dbReference type="InterPro" id="IPR002669">
    <property type="entry name" value="UreD"/>
</dbReference>
<dbReference type="GO" id="GO:0016151">
    <property type="term" value="F:nickel cation binding"/>
    <property type="evidence" value="ECO:0007669"/>
    <property type="project" value="UniProtKB-UniRule"/>
</dbReference>
<evidence type="ECO:0000313" key="4">
    <source>
        <dbReference type="EMBL" id="MBH8560905.1"/>
    </source>
</evidence>
<dbReference type="Pfam" id="PF01774">
    <property type="entry name" value="UreD"/>
    <property type="match status" value="1"/>
</dbReference>
<dbReference type="HAMAP" id="MF_01384">
    <property type="entry name" value="UreD"/>
    <property type="match status" value="1"/>
</dbReference>
<reference evidence="4 5" key="1">
    <citation type="journal article" date="2021" name="Int. J. Syst. Evol. Microbiol.">
        <title>Amazonocrinis nigriterrae gen. nov., sp. nov., Atlanticothrix silvestris gen. nov., sp. nov. and Dendronalium phyllosphericum gen. nov., sp. nov., nostocacean cyanobacteria from Brazilian environments.</title>
        <authorList>
            <person name="Alvarenga D.O."/>
            <person name="Andreote A.P.D."/>
            <person name="Branco L.H.Z."/>
            <person name="Delbaje E."/>
            <person name="Cruz R.B."/>
            <person name="Varani A.M."/>
            <person name="Fiore M.F."/>
        </authorList>
    </citation>
    <scope>NUCLEOTIDE SEQUENCE [LARGE SCALE GENOMIC DNA]</scope>
    <source>
        <strain evidence="4 5">CENA67</strain>
    </source>
</reference>
<comment type="caution">
    <text evidence="4">The sequence shown here is derived from an EMBL/GenBank/DDBJ whole genome shotgun (WGS) entry which is preliminary data.</text>
</comment>
<protein>
    <recommendedName>
        <fullName evidence="3">Urease accessory protein UreD</fullName>
    </recommendedName>
</protein>
<keyword evidence="3" id="KW-0996">Nickel insertion</keyword>
<dbReference type="RefSeq" id="WP_198122954.1">
    <property type="nucleotide sequence ID" value="NZ_JAECZC010000002.1"/>
</dbReference>
<comment type="similarity">
    <text evidence="1 3">Belongs to the UreD family.</text>
</comment>
<keyword evidence="3" id="KW-0963">Cytoplasm</keyword>
<comment type="subcellular location">
    <subcellularLocation>
        <location evidence="3">Cytoplasm</location>
    </subcellularLocation>
</comment>
<evidence type="ECO:0000256" key="3">
    <source>
        <dbReference type="HAMAP-Rule" id="MF_01384"/>
    </source>
</evidence>
<dbReference type="AlphaFoldDB" id="A0A8J7L6A8"/>
<keyword evidence="2 3" id="KW-0143">Chaperone</keyword>
<accession>A0A8J7L6A8</accession>
<dbReference type="PANTHER" id="PTHR33643:SF1">
    <property type="entry name" value="UREASE ACCESSORY PROTEIN D"/>
    <property type="match status" value="1"/>
</dbReference>
<comment type="function">
    <text evidence="3">Required for maturation of urease via the functional incorporation of the urease nickel metallocenter.</text>
</comment>
<evidence type="ECO:0000313" key="5">
    <source>
        <dbReference type="Proteomes" id="UP000632766"/>
    </source>
</evidence>